<feature type="domain" description="Aminotransferase class V" evidence="3">
    <location>
        <begin position="56"/>
        <end position="307"/>
    </location>
</feature>
<feature type="compositionally biased region" description="Low complexity" evidence="1">
    <location>
        <begin position="913"/>
        <end position="929"/>
    </location>
</feature>
<dbReference type="PANTHER" id="PTHR43686:SF1">
    <property type="entry name" value="AMINOTRAN_5 DOMAIN-CONTAINING PROTEIN"/>
    <property type="match status" value="1"/>
</dbReference>
<dbReference type="InterPro" id="IPR015424">
    <property type="entry name" value="PyrdxlP-dep_Trfase"/>
</dbReference>
<name>A0AAV7IIV9_COTGL</name>
<dbReference type="InterPro" id="IPR011063">
    <property type="entry name" value="TilS/TtcA_N"/>
</dbReference>
<dbReference type="Gene3D" id="3.90.1150.10">
    <property type="entry name" value="Aspartate Aminotransferase, domain 1"/>
    <property type="match status" value="1"/>
</dbReference>
<dbReference type="Gene3D" id="3.40.50.620">
    <property type="entry name" value="HUPs"/>
    <property type="match status" value="1"/>
</dbReference>
<dbReference type="Pfam" id="PF01171">
    <property type="entry name" value="ATP_bind_3"/>
    <property type="match status" value="1"/>
</dbReference>
<accession>A0AAV7IIV9</accession>
<organism evidence="5 6">
    <name type="scientific">Cotesia glomerata</name>
    <name type="common">Lepidopteran parasitic wasp</name>
    <name type="synonym">Apanteles glomeratus</name>
    <dbReference type="NCBI Taxonomy" id="32391"/>
    <lineage>
        <taxon>Eukaryota</taxon>
        <taxon>Metazoa</taxon>
        <taxon>Ecdysozoa</taxon>
        <taxon>Arthropoda</taxon>
        <taxon>Hexapoda</taxon>
        <taxon>Insecta</taxon>
        <taxon>Pterygota</taxon>
        <taxon>Neoptera</taxon>
        <taxon>Endopterygota</taxon>
        <taxon>Hymenoptera</taxon>
        <taxon>Apocrita</taxon>
        <taxon>Ichneumonoidea</taxon>
        <taxon>Braconidae</taxon>
        <taxon>Microgastrinae</taxon>
        <taxon>Cotesia</taxon>
    </lineage>
</organism>
<gene>
    <name evidence="5" type="ORF">KQX54_019033</name>
</gene>
<feature type="compositionally biased region" description="Polar residues" evidence="1">
    <location>
        <begin position="941"/>
        <end position="953"/>
    </location>
</feature>
<dbReference type="InterPro" id="IPR014729">
    <property type="entry name" value="Rossmann-like_a/b/a_fold"/>
</dbReference>
<dbReference type="SUPFAM" id="SSF52402">
    <property type="entry name" value="Adenine nucleotide alpha hydrolases-like"/>
    <property type="match status" value="1"/>
</dbReference>
<comment type="caution">
    <text evidence="5">The sequence shown here is derived from an EMBL/GenBank/DDBJ whole genome shotgun (WGS) entry which is preliminary data.</text>
</comment>
<dbReference type="InterPro" id="IPR015422">
    <property type="entry name" value="PyrdxlP-dep_Trfase_small"/>
</dbReference>
<dbReference type="InterPro" id="IPR015421">
    <property type="entry name" value="PyrdxlP-dep_Trfase_major"/>
</dbReference>
<feature type="compositionally biased region" description="Low complexity" evidence="1">
    <location>
        <begin position="710"/>
        <end position="729"/>
    </location>
</feature>
<feature type="region of interest" description="Disordered" evidence="1">
    <location>
        <begin position="870"/>
        <end position="971"/>
    </location>
</feature>
<evidence type="ECO:0000256" key="2">
    <source>
        <dbReference type="SAM" id="Phobius"/>
    </source>
</evidence>
<evidence type="ECO:0000313" key="6">
    <source>
        <dbReference type="Proteomes" id="UP000826195"/>
    </source>
</evidence>
<dbReference type="GO" id="GO:0016740">
    <property type="term" value="F:transferase activity"/>
    <property type="evidence" value="ECO:0007669"/>
    <property type="project" value="UniProtKB-ARBA"/>
</dbReference>
<keyword evidence="2" id="KW-0472">Membrane</keyword>
<feature type="region of interest" description="Disordered" evidence="1">
    <location>
        <begin position="701"/>
        <end position="755"/>
    </location>
</feature>
<feature type="region of interest" description="Disordered" evidence="1">
    <location>
        <begin position="509"/>
        <end position="596"/>
    </location>
</feature>
<feature type="compositionally biased region" description="Polar residues" evidence="1">
    <location>
        <begin position="1427"/>
        <end position="1437"/>
    </location>
</feature>
<feature type="compositionally biased region" description="Acidic residues" evidence="1">
    <location>
        <begin position="1109"/>
        <end position="1119"/>
    </location>
</feature>
<feature type="domain" description="tRNA(Ile)-lysidine/2-thiocytidine synthase N-terminal" evidence="4">
    <location>
        <begin position="1274"/>
        <end position="1347"/>
    </location>
</feature>
<reference evidence="5 6" key="1">
    <citation type="journal article" date="2021" name="J. Hered.">
        <title>A chromosome-level genome assembly of the parasitoid wasp, Cotesia glomerata (Hymenoptera: Braconidae).</title>
        <authorList>
            <person name="Pinto B.J."/>
            <person name="Weis J.J."/>
            <person name="Gamble T."/>
            <person name="Ode P.J."/>
            <person name="Paul R."/>
            <person name="Zaspel J.M."/>
        </authorList>
    </citation>
    <scope>NUCLEOTIDE SEQUENCE [LARGE SCALE GENOMIC DNA]</scope>
    <source>
        <strain evidence="5">CgM1</strain>
    </source>
</reference>
<dbReference type="InterPro" id="IPR000192">
    <property type="entry name" value="Aminotrans_V_dom"/>
</dbReference>
<feature type="compositionally biased region" description="Low complexity" evidence="1">
    <location>
        <begin position="569"/>
        <end position="584"/>
    </location>
</feature>
<evidence type="ECO:0000256" key="1">
    <source>
        <dbReference type="SAM" id="MobiDB-lite"/>
    </source>
</evidence>
<keyword evidence="2" id="KW-0812">Transmembrane</keyword>
<feature type="compositionally biased region" description="Polar residues" evidence="1">
    <location>
        <begin position="586"/>
        <end position="596"/>
    </location>
</feature>
<dbReference type="Pfam" id="PF00266">
    <property type="entry name" value="Aminotran_5"/>
    <property type="match status" value="1"/>
</dbReference>
<evidence type="ECO:0000259" key="4">
    <source>
        <dbReference type="Pfam" id="PF01171"/>
    </source>
</evidence>
<proteinExistence type="predicted"/>
<keyword evidence="2" id="KW-1133">Transmembrane helix</keyword>
<feature type="transmembrane region" description="Helical" evidence="2">
    <location>
        <begin position="9"/>
        <end position="29"/>
    </location>
</feature>
<dbReference type="Proteomes" id="UP000826195">
    <property type="component" value="Unassembled WGS sequence"/>
</dbReference>
<keyword evidence="6" id="KW-1185">Reference proteome</keyword>
<dbReference type="Gene3D" id="3.40.640.10">
    <property type="entry name" value="Type I PLP-dependent aspartate aminotransferase-like (Major domain)"/>
    <property type="match status" value="1"/>
</dbReference>
<protein>
    <submittedName>
        <fullName evidence="5">Uncharacterized protein</fullName>
    </submittedName>
</protein>
<feature type="region of interest" description="Disordered" evidence="1">
    <location>
        <begin position="1019"/>
        <end position="1130"/>
    </location>
</feature>
<evidence type="ECO:0000259" key="3">
    <source>
        <dbReference type="Pfam" id="PF00266"/>
    </source>
</evidence>
<sequence>MQSGPESRMLFSLQVMVPTTFCGLFFAILTSPGGRPLSLLVHSSIAPICDPGANSVVRIAETKEGFLDLNDLERKLVEEKTSERMMVGCFNAASCITGVLADDVATTLLLHQFGALSVWDYTSAAPYVHMDMNPHLPGVGETAVYKDAIIFSGHKFVGGAQSPGVLVVKRSLLKNDIAIEDMRDSHRYLKDPELRDESGTAGIVGSIRCGLAMQLKENVTTQAIISRQEKICKQVLAHVRTIPELILLGSNSQNIKRLPVFSFMVRHPRGTFLHHNFVCAILNDVFGIQARSGCACAGRYAHDLMGIGIDLAKKYNSILTDKSSNPESNAEVLRPGFARLSLPYFTTEAELAFVLEALKMVATEGWKLLPQYVLNPDTGEWRHHTNSVFKERKWLGSIRYTDGKMIASERRVSGAGGVFPQSYADCLQTARNIFNRSRKMAHRFPLQMDSNVTFTAIGESLRWFILPSEAQDLLLGNSQNVKQDLSFDPAVRKHRRDFTLGINNSGIRRLNSDIPKTANPPLAIASPRHNSLPALSSDPHAPPLKRSGDSFDSTTSEEKPTLAICQNNSSSSSSISSLSSIHSHPGQKSSTDSPSPTIKFAVGEAVTSSMIIATTPAGARLMAGEHSMPQYVNGSNTNISHRGNRTRCNSLGSSGKTMPVPIPLSPQTLASLGVASTAGNLPRNHRYCSCSSSRVDLSSSLELDGGIGNSPTRSPGSSATSSPTSSSSPSPHPYTQAFNSHQLSHQHPHHPGVVETHKLGRCSPIISSFSQSSEDDLRAYLKEVTKELATEIKSEIREVISKVDDVLSDNGTPQHHNQRAVVASERQHQKDDSCSAREVAEYLMEFSKGMASEVKSEIRCMVNQVDGLGRFSPDLHSTASTGSPGYGTPERRLPSSPLAGLKLAKTSKLSDLQQSQQESKMSSECSSDETVIYVVGPRVAPTNQTNSSTISPSNRERSKTSDEEDEEEVQVNKKLTKNVIKKITGNSTKTLPEIYSAVNSVSSQDSGINLSFNDNDVRSTELGRSSSSSSGSSSTDSCGIISSSNTTSKKPKSTPIKGPRRSKNLEKSKDTRKLPDDLSEDEFSLPIPDKILTSDDDEFIENKSGFEQDDKEDDEDDDKPGEGEPRWYSPPKNMWKATVEAIHEFDMIRDKDRVLVCLPATTTGARVAAGGYGLALLHALHQYQFYARSKNIDFEIGAVTIDANSSYDSSEESINSVSYLKGLKVPYFYEEAEEQASLIDAVNNSSVDSGSDKTVPGRVCTTCGRVGVSMRKRLYSVAKRYGFNVLALGHHLDDLTEGFLTAFFYSGKLKTMKAHYYVKEHDLRVVRPFVYVREKSLKQFTEEKKLPMLRVACQSCDEIKEVVSENNKELMVQQEKKYPKVYWSVRNALRPLILARGNFGHGYQRHKHKLKLKVSPSHPSPHPSPGLLTTYQELGNSDTDEQIF</sequence>
<dbReference type="EMBL" id="JAHXZJ010001864">
    <property type="protein sequence ID" value="KAH0550374.1"/>
    <property type="molecule type" value="Genomic_DNA"/>
</dbReference>
<feature type="compositionally biased region" description="Low complexity" evidence="1">
    <location>
        <begin position="1025"/>
        <end position="1057"/>
    </location>
</feature>
<feature type="compositionally biased region" description="Basic and acidic residues" evidence="1">
    <location>
        <begin position="1063"/>
        <end position="1076"/>
    </location>
</feature>
<dbReference type="PANTHER" id="PTHR43686">
    <property type="entry name" value="SULFURTRANSFERASE-RELATED"/>
    <property type="match status" value="1"/>
</dbReference>
<evidence type="ECO:0000313" key="5">
    <source>
        <dbReference type="EMBL" id="KAH0550374.1"/>
    </source>
</evidence>
<dbReference type="SUPFAM" id="SSF53383">
    <property type="entry name" value="PLP-dependent transferases"/>
    <property type="match status" value="1"/>
</dbReference>
<feature type="region of interest" description="Disordered" evidence="1">
    <location>
        <begin position="1408"/>
        <end position="1444"/>
    </location>
</feature>